<reference evidence="1" key="1">
    <citation type="submission" date="2020-06" db="EMBL/GenBank/DDBJ databases">
        <title>WGS assembly of Ceratodon purpureus strain R40.</title>
        <authorList>
            <person name="Carey S.B."/>
            <person name="Jenkins J."/>
            <person name="Shu S."/>
            <person name="Lovell J.T."/>
            <person name="Sreedasyam A."/>
            <person name="Maumus F."/>
            <person name="Tiley G.P."/>
            <person name="Fernandez-Pozo N."/>
            <person name="Barry K."/>
            <person name="Chen C."/>
            <person name="Wang M."/>
            <person name="Lipzen A."/>
            <person name="Daum C."/>
            <person name="Saski C.A."/>
            <person name="Payton A.C."/>
            <person name="Mcbreen J.C."/>
            <person name="Conrad R.E."/>
            <person name="Kollar L.M."/>
            <person name="Olsson S."/>
            <person name="Huttunen S."/>
            <person name="Landis J.B."/>
            <person name="Wickett N.J."/>
            <person name="Johnson M.G."/>
            <person name="Rensing S.A."/>
            <person name="Grimwood J."/>
            <person name="Schmutz J."/>
            <person name="Mcdaniel S.F."/>
        </authorList>
    </citation>
    <scope>NUCLEOTIDE SEQUENCE</scope>
    <source>
        <strain evidence="1">R40</strain>
    </source>
</reference>
<name>A0A8T0H1M4_CERPU</name>
<dbReference type="AlphaFoldDB" id="A0A8T0H1M4"/>
<comment type="caution">
    <text evidence="1">The sequence shown here is derived from an EMBL/GenBank/DDBJ whole genome shotgun (WGS) entry which is preliminary data.</text>
</comment>
<proteinExistence type="predicted"/>
<gene>
    <name evidence="1" type="ORF">KC19_7G014700</name>
</gene>
<keyword evidence="2" id="KW-1185">Reference proteome</keyword>
<protein>
    <submittedName>
        <fullName evidence="1">Uncharacterized protein</fullName>
    </submittedName>
</protein>
<organism evidence="1 2">
    <name type="scientific">Ceratodon purpureus</name>
    <name type="common">Fire moss</name>
    <name type="synonym">Dicranum purpureum</name>
    <dbReference type="NCBI Taxonomy" id="3225"/>
    <lineage>
        <taxon>Eukaryota</taxon>
        <taxon>Viridiplantae</taxon>
        <taxon>Streptophyta</taxon>
        <taxon>Embryophyta</taxon>
        <taxon>Bryophyta</taxon>
        <taxon>Bryophytina</taxon>
        <taxon>Bryopsida</taxon>
        <taxon>Dicranidae</taxon>
        <taxon>Pseudoditrichales</taxon>
        <taxon>Ditrichaceae</taxon>
        <taxon>Ceratodon</taxon>
    </lineage>
</organism>
<accession>A0A8T0H1M4</accession>
<dbReference type="Proteomes" id="UP000822688">
    <property type="component" value="Chromosome 7"/>
</dbReference>
<sequence length="136" mass="15891">MVWERAALEMREGSIVSRDCVNLIKLRSLYRQFLSTMGMAHLVQVFASSLNEEVGSRWTYHEYDLLKAKRVRFHVGRCRDVERIKVNHELRLRHLQSNTCHLTCWYSLALVLCNCEFGFAIDILIDYLPEQTTGIG</sequence>
<dbReference type="EMBL" id="CM026428">
    <property type="protein sequence ID" value="KAG0565786.1"/>
    <property type="molecule type" value="Genomic_DNA"/>
</dbReference>
<evidence type="ECO:0000313" key="2">
    <source>
        <dbReference type="Proteomes" id="UP000822688"/>
    </source>
</evidence>
<evidence type="ECO:0000313" key="1">
    <source>
        <dbReference type="EMBL" id="KAG0565786.1"/>
    </source>
</evidence>